<organism evidence="1 2">
    <name type="scientific">Cognatiyoonia sediminum</name>
    <dbReference type="NCBI Taxonomy" id="1508389"/>
    <lineage>
        <taxon>Bacteria</taxon>
        <taxon>Pseudomonadati</taxon>
        <taxon>Pseudomonadota</taxon>
        <taxon>Alphaproteobacteria</taxon>
        <taxon>Rhodobacterales</taxon>
        <taxon>Paracoccaceae</taxon>
        <taxon>Cognatiyoonia</taxon>
    </lineage>
</organism>
<reference evidence="1 2" key="1">
    <citation type="submission" date="2016-11" db="EMBL/GenBank/DDBJ databases">
        <authorList>
            <person name="Jaros S."/>
            <person name="Januszkiewicz K."/>
            <person name="Wedrychowicz H."/>
        </authorList>
    </citation>
    <scope>NUCLEOTIDE SEQUENCE [LARGE SCALE GENOMIC DNA]</scope>
    <source>
        <strain evidence="1 2">DSM 28715</strain>
    </source>
</reference>
<name>A0A1M5TA21_9RHOB</name>
<evidence type="ECO:0000313" key="2">
    <source>
        <dbReference type="Proteomes" id="UP000184074"/>
    </source>
</evidence>
<dbReference type="Proteomes" id="UP000184074">
    <property type="component" value="Unassembled WGS sequence"/>
</dbReference>
<dbReference type="EMBL" id="FQXB01000009">
    <property type="protein sequence ID" value="SHH47470.1"/>
    <property type="molecule type" value="Genomic_DNA"/>
</dbReference>
<sequence>MTVSEVWGVEGFDPQFVGPETNANQVEHLGISSLLQGVASVPGAVLNEAEAFEVFVKGEDPDEANADRALNGVVREVLLPRIEGEPEEIEAALGEALGPMTR</sequence>
<keyword evidence="2" id="KW-1185">Reference proteome</keyword>
<accession>A0A1M5TA21</accession>
<dbReference type="RefSeq" id="WP_072902994.1">
    <property type="nucleotide sequence ID" value="NZ_FQXB01000009.1"/>
</dbReference>
<evidence type="ECO:0000313" key="1">
    <source>
        <dbReference type="EMBL" id="SHH47470.1"/>
    </source>
</evidence>
<gene>
    <name evidence="1" type="ORF">SAMN05444003_3292</name>
</gene>
<proteinExistence type="predicted"/>
<dbReference type="AlphaFoldDB" id="A0A1M5TA21"/>
<dbReference type="OrthoDB" id="7827442at2"/>
<protein>
    <submittedName>
        <fullName evidence="1">Uncharacterized protein</fullName>
    </submittedName>
</protein>